<name>A0ABD0M4N2_9CAEN</name>
<dbReference type="InterPro" id="IPR050822">
    <property type="entry name" value="Cerebellin_Synaptic_Org"/>
</dbReference>
<dbReference type="InterPro" id="IPR008983">
    <property type="entry name" value="Tumour_necrosis_fac-like_dom"/>
</dbReference>
<dbReference type="GO" id="GO:0005576">
    <property type="term" value="C:extracellular region"/>
    <property type="evidence" value="ECO:0007669"/>
    <property type="project" value="UniProtKB-SubCell"/>
</dbReference>
<reference evidence="6 7" key="1">
    <citation type="journal article" date="2023" name="Sci. Data">
        <title>Genome assembly of the Korean intertidal mud-creeper Batillaria attramentaria.</title>
        <authorList>
            <person name="Patra A.K."/>
            <person name="Ho P.T."/>
            <person name="Jun S."/>
            <person name="Lee S.J."/>
            <person name="Kim Y."/>
            <person name="Won Y.J."/>
        </authorList>
    </citation>
    <scope>NUCLEOTIDE SEQUENCE [LARGE SCALE GENOMIC DNA]</scope>
    <source>
        <strain evidence="6">Wonlab-2016</strain>
    </source>
</reference>
<dbReference type="EMBL" id="JACVVK020000006">
    <property type="protein sequence ID" value="KAK7506693.1"/>
    <property type="molecule type" value="Genomic_DNA"/>
</dbReference>
<dbReference type="SUPFAM" id="SSF49842">
    <property type="entry name" value="TNF-like"/>
    <property type="match status" value="2"/>
</dbReference>
<dbReference type="Pfam" id="PF00386">
    <property type="entry name" value="C1q"/>
    <property type="match status" value="2"/>
</dbReference>
<comment type="subcellular location">
    <subcellularLocation>
        <location evidence="1">Secreted</location>
    </subcellularLocation>
</comment>
<dbReference type="PROSITE" id="PS50871">
    <property type="entry name" value="C1Q"/>
    <property type="match status" value="2"/>
</dbReference>
<gene>
    <name evidence="6" type="ORF">BaRGS_00002168</name>
</gene>
<comment type="caution">
    <text evidence="6">The sequence shown here is derived from an EMBL/GenBank/DDBJ whole genome shotgun (WGS) entry which is preliminary data.</text>
</comment>
<keyword evidence="2" id="KW-0964">Secreted</keyword>
<keyword evidence="7" id="KW-1185">Reference proteome</keyword>
<evidence type="ECO:0000259" key="5">
    <source>
        <dbReference type="PROSITE" id="PS50871"/>
    </source>
</evidence>
<accession>A0ABD0M4N2</accession>
<dbReference type="InterPro" id="IPR001073">
    <property type="entry name" value="C1q_dom"/>
</dbReference>
<protein>
    <recommendedName>
        <fullName evidence="5">C1q domain-containing protein</fullName>
    </recommendedName>
</protein>
<proteinExistence type="predicted"/>
<feature type="non-terminal residue" evidence="6">
    <location>
        <position position="244"/>
    </location>
</feature>
<evidence type="ECO:0000256" key="4">
    <source>
        <dbReference type="SAM" id="Coils"/>
    </source>
</evidence>
<evidence type="ECO:0000256" key="2">
    <source>
        <dbReference type="ARBA" id="ARBA00022525"/>
    </source>
</evidence>
<dbReference type="Proteomes" id="UP001519460">
    <property type="component" value="Unassembled WGS sequence"/>
</dbReference>
<dbReference type="PANTHER" id="PTHR22923:SF116">
    <property type="entry name" value="C1Q DOMAIN-CONTAINING PROTEIN"/>
    <property type="match status" value="1"/>
</dbReference>
<dbReference type="AlphaFoldDB" id="A0ABD0M4N2"/>
<organism evidence="6 7">
    <name type="scientific">Batillaria attramentaria</name>
    <dbReference type="NCBI Taxonomy" id="370345"/>
    <lineage>
        <taxon>Eukaryota</taxon>
        <taxon>Metazoa</taxon>
        <taxon>Spiralia</taxon>
        <taxon>Lophotrochozoa</taxon>
        <taxon>Mollusca</taxon>
        <taxon>Gastropoda</taxon>
        <taxon>Caenogastropoda</taxon>
        <taxon>Sorbeoconcha</taxon>
        <taxon>Cerithioidea</taxon>
        <taxon>Batillariidae</taxon>
        <taxon>Batillaria</taxon>
    </lineage>
</organism>
<feature type="coiled-coil region" evidence="4">
    <location>
        <begin position="152"/>
        <end position="179"/>
    </location>
</feature>
<evidence type="ECO:0000256" key="1">
    <source>
        <dbReference type="ARBA" id="ARBA00004613"/>
    </source>
</evidence>
<dbReference type="PANTHER" id="PTHR22923">
    <property type="entry name" value="CEREBELLIN-RELATED"/>
    <property type="match status" value="1"/>
</dbReference>
<feature type="domain" description="C1q" evidence="5">
    <location>
        <begin position="1"/>
        <end position="120"/>
    </location>
</feature>
<evidence type="ECO:0000313" key="7">
    <source>
        <dbReference type="Proteomes" id="UP001519460"/>
    </source>
</evidence>
<dbReference type="PRINTS" id="PR00007">
    <property type="entry name" value="COMPLEMNTC1Q"/>
</dbReference>
<dbReference type="Gene3D" id="2.60.120.40">
    <property type="match status" value="2"/>
</dbReference>
<feature type="non-terminal residue" evidence="6">
    <location>
        <position position="1"/>
    </location>
</feature>
<sequence>GSHHIVFGHVDLNLGGGYNNHSGVFTAPVGGVYEFSVKISHVPPGKMHVHVLKQGSPIAEVGANGDDNYHDRSSANVVTHLKEGDRVWVERMPGSTATNLNTGNFQTTFMGILTTTGAIMEVLRLILVTAVFLVQCTTHSAAQETEGLETLVMQQAQAISQLQAQVSALQHEIVKDNKDAAFYVRFDGHHHRIQENKTIVFNHVELNEGGYYDNTTGIFTAPVSGLYLFNLKITHIPPGTVHAQ</sequence>
<feature type="domain" description="C1q" evidence="5">
    <location>
        <begin position="175"/>
        <end position="244"/>
    </location>
</feature>
<keyword evidence="4" id="KW-0175">Coiled coil</keyword>
<evidence type="ECO:0000313" key="6">
    <source>
        <dbReference type="EMBL" id="KAK7506693.1"/>
    </source>
</evidence>
<keyword evidence="3" id="KW-0732">Signal</keyword>
<evidence type="ECO:0000256" key="3">
    <source>
        <dbReference type="ARBA" id="ARBA00022729"/>
    </source>
</evidence>
<dbReference type="SMART" id="SM00110">
    <property type="entry name" value="C1Q"/>
    <property type="match status" value="1"/>
</dbReference>